<organism evidence="2">
    <name type="scientific">Ignisphaera aggregans</name>
    <dbReference type="NCBI Taxonomy" id="334771"/>
    <lineage>
        <taxon>Archaea</taxon>
        <taxon>Thermoproteota</taxon>
        <taxon>Thermoprotei</taxon>
        <taxon>Desulfurococcales</taxon>
        <taxon>Desulfurococcaceae</taxon>
        <taxon>Ignisphaera</taxon>
    </lineage>
</organism>
<dbReference type="EMBL" id="DTDH01000035">
    <property type="protein sequence ID" value="HGT98042.1"/>
    <property type="molecule type" value="Genomic_DNA"/>
</dbReference>
<evidence type="ECO:0000313" key="1">
    <source>
        <dbReference type="EMBL" id="HFQ79606.1"/>
    </source>
</evidence>
<name>A0A7J3MWX3_9CREN</name>
<sequence length="102" mass="11412">MLINSDELRQLEVQVRELSSFLLPPRNIRIDGVSMKFAVAELRYALSILLGLRARLALGDDNFPEYAVDIVGVEVGFLEKHPKADKLCIARVGTEHFSFAVV</sequence>
<gene>
    <name evidence="1" type="ORF">ENT99_07940</name>
    <name evidence="2" type="ORF">ENU64_01250</name>
</gene>
<protein>
    <submittedName>
        <fullName evidence="2">Uncharacterized protein</fullName>
    </submittedName>
</protein>
<proteinExistence type="predicted"/>
<reference evidence="2" key="1">
    <citation type="journal article" date="2020" name="mSystems">
        <title>Genome- and Community-Level Interaction Insights into Carbon Utilization and Element Cycling Functions of Hydrothermarchaeota in Hydrothermal Sediment.</title>
        <authorList>
            <person name="Zhou Z."/>
            <person name="Liu Y."/>
            <person name="Xu W."/>
            <person name="Pan J."/>
            <person name="Luo Z.H."/>
            <person name="Li M."/>
        </authorList>
    </citation>
    <scope>NUCLEOTIDE SEQUENCE [LARGE SCALE GENOMIC DNA]</scope>
    <source>
        <strain evidence="1">SpSt-629</strain>
        <strain evidence="2">SpSt-688</strain>
    </source>
</reference>
<dbReference type="AlphaFoldDB" id="A0A7J3MWX3"/>
<dbReference type="EMBL" id="DTAU01000148">
    <property type="protein sequence ID" value="HFQ79606.1"/>
    <property type="molecule type" value="Genomic_DNA"/>
</dbReference>
<comment type="caution">
    <text evidence="2">The sequence shown here is derived from an EMBL/GenBank/DDBJ whole genome shotgun (WGS) entry which is preliminary data.</text>
</comment>
<evidence type="ECO:0000313" key="2">
    <source>
        <dbReference type="EMBL" id="HGT98042.1"/>
    </source>
</evidence>
<accession>A0A7J3MWX3</accession>